<dbReference type="Proteomes" id="UP000077868">
    <property type="component" value="Chromosome"/>
</dbReference>
<dbReference type="RefSeq" id="WP_068104906.1">
    <property type="nucleotide sequence ID" value="NZ_CP015079.1"/>
</dbReference>
<dbReference type="OrthoDB" id="3786263at2"/>
<protein>
    <submittedName>
        <fullName evidence="1">Uncharacterized protein</fullName>
    </submittedName>
</protein>
<dbReference type="AlphaFoldDB" id="A0A1A9GEJ6"/>
<gene>
    <name evidence="1" type="ORF">I601_0020</name>
</gene>
<evidence type="ECO:0000313" key="1">
    <source>
        <dbReference type="EMBL" id="ANH36476.1"/>
    </source>
</evidence>
<organism evidence="1 2">
    <name type="scientific">Nocardioides dokdonensis FR1436</name>
    <dbReference type="NCBI Taxonomy" id="1300347"/>
    <lineage>
        <taxon>Bacteria</taxon>
        <taxon>Bacillati</taxon>
        <taxon>Actinomycetota</taxon>
        <taxon>Actinomycetes</taxon>
        <taxon>Propionibacteriales</taxon>
        <taxon>Nocardioidaceae</taxon>
        <taxon>Nocardioides</taxon>
    </lineage>
</organism>
<name>A0A1A9GEJ6_9ACTN</name>
<keyword evidence="2" id="KW-1185">Reference proteome</keyword>
<dbReference type="EMBL" id="CP015079">
    <property type="protein sequence ID" value="ANH36476.1"/>
    <property type="molecule type" value="Genomic_DNA"/>
</dbReference>
<dbReference type="STRING" id="1300347.I601_0020"/>
<dbReference type="KEGG" id="ndk:I601_0020"/>
<dbReference type="PATRIC" id="fig|1300347.3.peg.21"/>
<accession>A0A1A9GEJ6</accession>
<evidence type="ECO:0000313" key="2">
    <source>
        <dbReference type="Proteomes" id="UP000077868"/>
    </source>
</evidence>
<reference evidence="1 2" key="1">
    <citation type="submission" date="2016-03" db="EMBL/GenBank/DDBJ databases">
        <title>Complete genome sequence of a soil Actinobacterium, Nocardioides dokdonensis FR1436.</title>
        <authorList>
            <person name="Kwon S.-K."/>
            <person name="Kim K."/>
            <person name="Kim J.F."/>
        </authorList>
    </citation>
    <scope>NUCLEOTIDE SEQUENCE [LARGE SCALE GENOMIC DNA]</scope>
    <source>
        <strain evidence="1 2">FR1436</strain>
    </source>
</reference>
<sequence length="91" mass="9879">MTTFDQELTGRYVAAGGDRPDLDARRVARPVFVRDTIRTLYNADKKFGIDPADNGSLAELVDAAEEHLEHIANDVSQRSVMASPTTGGDTT</sequence>
<proteinExistence type="predicted"/>